<evidence type="ECO:0000256" key="1">
    <source>
        <dbReference type="PROSITE-ProRule" id="PRU00175"/>
    </source>
</evidence>
<dbReference type="OrthoDB" id="6105938at2759"/>
<dbReference type="PROSITE" id="PS50089">
    <property type="entry name" value="ZF_RING_2"/>
    <property type="match status" value="1"/>
</dbReference>
<organism evidence="4 5">
    <name type="scientific">Suillus luteus UH-Slu-Lm8-n1</name>
    <dbReference type="NCBI Taxonomy" id="930992"/>
    <lineage>
        <taxon>Eukaryota</taxon>
        <taxon>Fungi</taxon>
        <taxon>Dikarya</taxon>
        <taxon>Basidiomycota</taxon>
        <taxon>Agaricomycotina</taxon>
        <taxon>Agaricomycetes</taxon>
        <taxon>Agaricomycetidae</taxon>
        <taxon>Boletales</taxon>
        <taxon>Suillineae</taxon>
        <taxon>Suillaceae</taxon>
        <taxon>Suillus</taxon>
    </lineage>
</organism>
<dbReference type="GO" id="GO:0006301">
    <property type="term" value="P:DNA damage tolerance"/>
    <property type="evidence" value="ECO:0007669"/>
    <property type="project" value="InterPro"/>
</dbReference>
<reference evidence="5" key="2">
    <citation type="submission" date="2015-01" db="EMBL/GenBank/DDBJ databases">
        <title>Evolutionary Origins and Diversification of the Mycorrhizal Mutualists.</title>
        <authorList>
            <consortium name="DOE Joint Genome Institute"/>
            <consortium name="Mycorrhizal Genomics Consortium"/>
            <person name="Kohler A."/>
            <person name="Kuo A."/>
            <person name="Nagy L.G."/>
            <person name="Floudas D."/>
            <person name="Copeland A."/>
            <person name="Barry K.W."/>
            <person name="Cichocki N."/>
            <person name="Veneault-Fourrey C."/>
            <person name="LaButti K."/>
            <person name="Lindquist E.A."/>
            <person name="Lipzen A."/>
            <person name="Lundell T."/>
            <person name="Morin E."/>
            <person name="Murat C."/>
            <person name="Riley R."/>
            <person name="Ohm R."/>
            <person name="Sun H."/>
            <person name="Tunlid A."/>
            <person name="Henrissat B."/>
            <person name="Grigoriev I.V."/>
            <person name="Hibbett D.S."/>
            <person name="Martin F."/>
        </authorList>
    </citation>
    <scope>NUCLEOTIDE SEQUENCE [LARGE SCALE GENOMIC DNA]</scope>
    <source>
        <strain evidence="5">UH-Slu-Lm8-n1</strain>
    </source>
</reference>
<proteinExistence type="predicted"/>
<keyword evidence="5" id="KW-1185">Reference proteome</keyword>
<dbReference type="GO" id="GO:0061630">
    <property type="term" value="F:ubiquitin protein ligase activity"/>
    <property type="evidence" value="ECO:0007669"/>
    <property type="project" value="InterPro"/>
</dbReference>
<dbReference type="PANTHER" id="PTHR14134:SF4">
    <property type="entry name" value="PROTEIN NCA1"/>
    <property type="match status" value="1"/>
</dbReference>
<feature type="region of interest" description="Disordered" evidence="2">
    <location>
        <begin position="1"/>
        <end position="61"/>
    </location>
</feature>
<dbReference type="HOGENOM" id="CLU_850260_0_0_1"/>
<dbReference type="SUPFAM" id="SSF57850">
    <property type="entry name" value="RING/U-box"/>
    <property type="match status" value="1"/>
</dbReference>
<dbReference type="InterPro" id="IPR001841">
    <property type="entry name" value="Znf_RING"/>
</dbReference>
<keyword evidence="1" id="KW-0863">Zinc-finger</keyword>
<dbReference type="STRING" id="930992.A0A0D0BJ95"/>
<dbReference type="Gene3D" id="3.30.40.10">
    <property type="entry name" value="Zinc/RING finger domain, C3HC4 (zinc finger)"/>
    <property type="match status" value="1"/>
</dbReference>
<dbReference type="InParanoid" id="A0A0D0BJ95"/>
<feature type="compositionally biased region" description="Acidic residues" evidence="2">
    <location>
        <begin position="282"/>
        <end position="298"/>
    </location>
</feature>
<dbReference type="GO" id="GO:0008270">
    <property type="term" value="F:zinc ion binding"/>
    <property type="evidence" value="ECO:0007669"/>
    <property type="project" value="UniProtKB-KW"/>
</dbReference>
<dbReference type="EMBL" id="KN835132">
    <property type="protein sequence ID" value="KIK49584.1"/>
    <property type="molecule type" value="Genomic_DNA"/>
</dbReference>
<feature type="region of interest" description="Disordered" evidence="2">
    <location>
        <begin position="88"/>
        <end position="136"/>
    </location>
</feature>
<protein>
    <recommendedName>
        <fullName evidence="3">RING-type domain-containing protein</fullName>
    </recommendedName>
</protein>
<evidence type="ECO:0000313" key="4">
    <source>
        <dbReference type="EMBL" id="KIK49584.1"/>
    </source>
</evidence>
<keyword evidence="1" id="KW-0479">Metal-binding</keyword>
<dbReference type="GO" id="GO:0006513">
    <property type="term" value="P:protein monoubiquitination"/>
    <property type="evidence" value="ECO:0007669"/>
    <property type="project" value="InterPro"/>
</dbReference>
<dbReference type="AlphaFoldDB" id="A0A0D0BJ95"/>
<dbReference type="PANTHER" id="PTHR14134">
    <property type="entry name" value="E3 UBIQUITIN-PROTEIN LIGASE RAD18"/>
    <property type="match status" value="1"/>
</dbReference>
<dbReference type="Proteomes" id="UP000054485">
    <property type="component" value="Unassembled WGS sequence"/>
</dbReference>
<feature type="non-terminal residue" evidence="4">
    <location>
        <position position="1"/>
    </location>
</feature>
<evidence type="ECO:0000256" key="2">
    <source>
        <dbReference type="SAM" id="MobiDB-lite"/>
    </source>
</evidence>
<feature type="domain" description="RING-type" evidence="3">
    <location>
        <begin position="151"/>
        <end position="193"/>
    </location>
</feature>
<dbReference type="InterPro" id="IPR039577">
    <property type="entry name" value="Rad18"/>
</dbReference>
<evidence type="ECO:0000313" key="5">
    <source>
        <dbReference type="Proteomes" id="UP000054485"/>
    </source>
</evidence>
<feature type="region of interest" description="Disordered" evidence="2">
    <location>
        <begin position="278"/>
        <end position="298"/>
    </location>
</feature>
<dbReference type="GO" id="GO:0003697">
    <property type="term" value="F:single-stranded DNA binding"/>
    <property type="evidence" value="ECO:0007669"/>
    <property type="project" value="InterPro"/>
</dbReference>
<dbReference type="InterPro" id="IPR013083">
    <property type="entry name" value="Znf_RING/FYVE/PHD"/>
</dbReference>
<evidence type="ECO:0000259" key="3">
    <source>
        <dbReference type="PROSITE" id="PS50089"/>
    </source>
</evidence>
<sequence>MPQQSADSDDEFPDDIGQLDLSNVPGLQEIPASASIRPLDDPPSTLIVPAPPLQASTSALPSEYDCDEYEIDESTIAALDALEARFAHGQPRPGASPLTAQPSIGTRADDRKRGPPSPQTSSASKKGKTSAKDSIDNTNSVLEGFENEIMCPICFDIMVAAHLCNPCGHSSCGECAQGWISQNKTSPACAVCRAVLSTVKPLLPNYSLDAVIQQYIRARAASGRSEWQEKGDRLAEWRKRHEKWKRIALMVKAKENPPHRRTFRGPIVSYATPVYEPFGSYYEDDDDDEDEDPTYEDDEIVEILPRRRVLRR</sequence>
<keyword evidence="1" id="KW-0862">Zinc</keyword>
<dbReference type="Pfam" id="PF13639">
    <property type="entry name" value="zf-RING_2"/>
    <property type="match status" value="1"/>
</dbReference>
<reference evidence="4 5" key="1">
    <citation type="submission" date="2014-04" db="EMBL/GenBank/DDBJ databases">
        <authorList>
            <consortium name="DOE Joint Genome Institute"/>
            <person name="Kuo A."/>
            <person name="Ruytinx J."/>
            <person name="Rineau F."/>
            <person name="Colpaert J."/>
            <person name="Kohler A."/>
            <person name="Nagy L.G."/>
            <person name="Floudas D."/>
            <person name="Copeland A."/>
            <person name="Barry K.W."/>
            <person name="Cichocki N."/>
            <person name="Veneault-Fourrey C."/>
            <person name="LaButti K."/>
            <person name="Lindquist E.A."/>
            <person name="Lipzen A."/>
            <person name="Lundell T."/>
            <person name="Morin E."/>
            <person name="Murat C."/>
            <person name="Sun H."/>
            <person name="Tunlid A."/>
            <person name="Henrissat B."/>
            <person name="Grigoriev I.V."/>
            <person name="Hibbett D.S."/>
            <person name="Martin F."/>
            <person name="Nordberg H.P."/>
            <person name="Cantor M.N."/>
            <person name="Hua S.X."/>
        </authorList>
    </citation>
    <scope>NUCLEOTIDE SEQUENCE [LARGE SCALE GENOMIC DNA]</scope>
    <source>
        <strain evidence="4 5">UH-Slu-Lm8-n1</strain>
    </source>
</reference>
<accession>A0A0D0BJ95</accession>
<gene>
    <name evidence="4" type="ORF">CY34DRAFT_797024</name>
</gene>
<name>A0A0D0BJ95_9AGAM</name>